<name>A0A841YA55_9LIST</name>
<keyword evidence="1" id="KW-0812">Transmembrane</keyword>
<dbReference type="RefSeq" id="WP_185378220.1">
    <property type="nucleotide sequence ID" value="NZ_JAARPL010000018.1"/>
</dbReference>
<comment type="caution">
    <text evidence="2">The sequence shown here is derived from an EMBL/GenBank/DDBJ whole genome shotgun (WGS) entry which is preliminary data.</text>
</comment>
<dbReference type="AlphaFoldDB" id="A0A841YA55"/>
<protein>
    <submittedName>
        <fullName evidence="2">Uncharacterized protein</fullName>
    </submittedName>
</protein>
<sequence>MTTKQGNGVLIMSYIVLMTLITVLLIHHTELQLSDSLSAWLAYPLYLTFTIAFYALYGKLGMQRKGEEKDDLD</sequence>
<gene>
    <name evidence="2" type="ORF">HB847_15785</name>
</gene>
<reference evidence="2 3" key="1">
    <citation type="submission" date="2020-03" db="EMBL/GenBank/DDBJ databases">
        <title>Soil Listeria distribution.</title>
        <authorList>
            <person name="Liao J."/>
            <person name="Wiedmann M."/>
        </authorList>
    </citation>
    <scope>NUCLEOTIDE SEQUENCE [LARGE SCALE GENOMIC DNA]</scope>
    <source>
        <strain evidence="2 3">FSL L7-1681</strain>
    </source>
</reference>
<organism evidence="2 3">
    <name type="scientific">Listeria booriae</name>
    <dbReference type="NCBI Taxonomy" id="1552123"/>
    <lineage>
        <taxon>Bacteria</taxon>
        <taxon>Bacillati</taxon>
        <taxon>Bacillota</taxon>
        <taxon>Bacilli</taxon>
        <taxon>Bacillales</taxon>
        <taxon>Listeriaceae</taxon>
        <taxon>Listeria</taxon>
    </lineage>
</organism>
<dbReference type="Proteomes" id="UP000591929">
    <property type="component" value="Unassembled WGS sequence"/>
</dbReference>
<keyword evidence="1" id="KW-0472">Membrane</keyword>
<evidence type="ECO:0000256" key="1">
    <source>
        <dbReference type="SAM" id="Phobius"/>
    </source>
</evidence>
<feature type="transmembrane region" description="Helical" evidence="1">
    <location>
        <begin position="7"/>
        <end position="27"/>
    </location>
</feature>
<evidence type="ECO:0000313" key="2">
    <source>
        <dbReference type="EMBL" id="MBC1373813.1"/>
    </source>
</evidence>
<accession>A0A841YA55</accession>
<proteinExistence type="predicted"/>
<keyword evidence="1" id="KW-1133">Transmembrane helix</keyword>
<dbReference type="EMBL" id="JAARPL010000018">
    <property type="protein sequence ID" value="MBC1373813.1"/>
    <property type="molecule type" value="Genomic_DNA"/>
</dbReference>
<feature type="transmembrane region" description="Helical" evidence="1">
    <location>
        <begin position="39"/>
        <end position="57"/>
    </location>
</feature>
<evidence type="ECO:0000313" key="3">
    <source>
        <dbReference type="Proteomes" id="UP000591929"/>
    </source>
</evidence>